<keyword evidence="2" id="KW-0805">Transcription regulation</keyword>
<dbReference type="Gene3D" id="1.10.10.10">
    <property type="entry name" value="Winged helix-like DNA-binding domain superfamily/Winged helix DNA-binding domain"/>
    <property type="match status" value="2"/>
</dbReference>
<dbReference type="SUPFAM" id="SSF48452">
    <property type="entry name" value="TPR-like"/>
    <property type="match status" value="3"/>
</dbReference>
<dbReference type="Pfam" id="PF00486">
    <property type="entry name" value="Trans_reg_C"/>
    <property type="match status" value="1"/>
</dbReference>
<dbReference type="GO" id="GO:0000160">
    <property type="term" value="P:phosphorelay signal transduction system"/>
    <property type="evidence" value="ECO:0007669"/>
    <property type="project" value="InterPro"/>
</dbReference>
<keyword evidence="8" id="KW-1185">Reference proteome</keyword>
<feature type="DNA-binding region" description="OmpR/PhoB-type" evidence="5">
    <location>
        <begin position="1"/>
        <end position="94"/>
    </location>
</feature>
<organism evidence="7 8">
    <name type="scientific">Phytohabitans houttuyneae</name>
    <dbReference type="NCBI Taxonomy" id="1076126"/>
    <lineage>
        <taxon>Bacteria</taxon>
        <taxon>Bacillati</taxon>
        <taxon>Actinomycetota</taxon>
        <taxon>Actinomycetes</taxon>
        <taxon>Micromonosporales</taxon>
        <taxon>Micromonosporaceae</taxon>
    </lineage>
</organism>
<dbReference type="InterPro" id="IPR005158">
    <property type="entry name" value="BTAD"/>
</dbReference>
<dbReference type="SUPFAM" id="SSF52540">
    <property type="entry name" value="P-loop containing nucleoside triphosphate hydrolases"/>
    <property type="match status" value="1"/>
</dbReference>
<dbReference type="AlphaFoldDB" id="A0A6V8K794"/>
<dbReference type="InterPro" id="IPR027417">
    <property type="entry name" value="P-loop_NTPase"/>
</dbReference>
<evidence type="ECO:0000256" key="1">
    <source>
        <dbReference type="ARBA" id="ARBA00005820"/>
    </source>
</evidence>
<dbReference type="GO" id="GO:0006355">
    <property type="term" value="P:regulation of DNA-templated transcription"/>
    <property type="evidence" value="ECO:0007669"/>
    <property type="project" value="InterPro"/>
</dbReference>
<feature type="domain" description="OmpR/PhoB-type" evidence="6">
    <location>
        <begin position="1"/>
        <end position="94"/>
    </location>
</feature>
<dbReference type="PANTHER" id="PTHR35807">
    <property type="entry name" value="TRANSCRIPTIONAL REGULATOR REDD-RELATED"/>
    <property type="match status" value="1"/>
</dbReference>
<dbReference type="Pfam" id="PF03704">
    <property type="entry name" value="BTAD"/>
    <property type="match status" value="1"/>
</dbReference>
<accession>A0A6V8K794</accession>
<dbReference type="CDD" id="cd15831">
    <property type="entry name" value="BTAD"/>
    <property type="match status" value="1"/>
</dbReference>
<evidence type="ECO:0000256" key="5">
    <source>
        <dbReference type="PROSITE-ProRule" id="PRU01091"/>
    </source>
</evidence>
<dbReference type="GO" id="GO:0043531">
    <property type="term" value="F:ADP binding"/>
    <property type="evidence" value="ECO:0007669"/>
    <property type="project" value="InterPro"/>
</dbReference>
<dbReference type="Proteomes" id="UP000482800">
    <property type="component" value="Unassembled WGS sequence"/>
</dbReference>
<dbReference type="RefSeq" id="WP_173056931.1">
    <property type="nucleotide sequence ID" value="NZ_BAABGO010000001.1"/>
</dbReference>
<reference evidence="7 8" key="1">
    <citation type="submission" date="2020-03" db="EMBL/GenBank/DDBJ databases">
        <title>Whole genome shotgun sequence of Phytohabitans houttuyneae NBRC 108639.</title>
        <authorList>
            <person name="Komaki H."/>
            <person name="Tamura T."/>
        </authorList>
    </citation>
    <scope>NUCLEOTIDE SEQUENCE [LARGE SCALE GENOMIC DNA]</scope>
    <source>
        <strain evidence="7 8">NBRC 108639</strain>
    </source>
</reference>
<dbReference type="InterPro" id="IPR016032">
    <property type="entry name" value="Sig_transdc_resp-reg_C-effctor"/>
</dbReference>
<evidence type="ECO:0000313" key="8">
    <source>
        <dbReference type="Proteomes" id="UP000482800"/>
    </source>
</evidence>
<name>A0A6V8K794_9ACTN</name>
<dbReference type="InterPro" id="IPR036388">
    <property type="entry name" value="WH-like_DNA-bd_sf"/>
</dbReference>
<dbReference type="SUPFAM" id="SSF46894">
    <property type="entry name" value="C-terminal effector domain of the bipartite response regulators"/>
    <property type="match status" value="1"/>
</dbReference>
<dbReference type="Pfam" id="PF13424">
    <property type="entry name" value="TPR_12"/>
    <property type="match status" value="2"/>
</dbReference>
<proteinExistence type="inferred from homology"/>
<dbReference type="SMART" id="SM00028">
    <property type="entry name" value="TPR"/>
    <property type="match status" value="5"/>
</dbReference>
<dbReference type="EMBL" id="BLPF01000001">
    <property type="protein sequence ID" value="GFJ79390.1"/>
    <property type="molecule type" value="Genomic_DNA"/>
</dbReference>
<comment type="caution">
    <text evidence="7">The sequence shown here is derived from an EMBL/GenBank/DDBJ whole genome shotgun (WGS) entry which is preliminary data.</text>
</comment>
<evidence type="ECO:0000259" key="6">
    <source>
        <dbReference type="PROSITE" id="PS51755"/>
    </source>
</evidence>
<reference evidence="7 8" key="2">
    <citation type="submission" date="2020-03" db="EMBL/GenBank/DDBJ databases">
        <authorList>
            <person name="Ichikawa N."/>
            <person name="Kimura A."/>
            <person name="Kitahashi Y."/>
            <person name="Uohara A."/>
        </authorList>
    </citation>
    <scope>NUCLEOTIDE SEQUENCE [LARGE SCALE GENOMIC DNA]</scope>
    <source>
        <strain evidence="7 8">NBRC 108639</strain>
    </source>
</reference>
<dbReference type="InterPro" id="IPR001867">
    <property type="entry name" value="OmpR/PhoB-type_DNA-bd"/>
</dbReference>
<dbReference type="InterPro" id="IPR019734">
    <property type="entry name" value="TPR_rpt"/>
</dbReference>
<comment type="similarity">
    <text evidence="1">Belongs to the AfsR/DnrI/RedD regulatory family.</text>
</comment>
<protein>
    <submittedName>
        <fullName evidence="7">SARP family transcriptional regulator</fullName>
    </submittedName>
</protein>
<dbReference type="PROSITE" id="PS51755">
    <property type="entry name" value="OMPR_PHOB"/>
    <property type="match status" value="1"/>
</dbReference>
<dbReference type="PANTHER" id="PTHR35807:SF1">
    <property type="entry name" value="TRANSCRIPTIONAL REGULATOR REDD"/>
    <property type="match status" value="1"/>
</dbReference>
<dbReference type="Gene3D" id="1.25.40.10">
    <property type="entry name" value="Tetratricopeptide repeat domain"/>
    <property type="match status" value="2"/>
</dbReference>
<dbReference type="InterPro" id="IPR011990">
    <property type="entry name" value="TPR-like_helical_dom_sf"/>
</dbReference>
<dbReference type="Gene3D" id="3.40.50.300">
    <property type="entry name" value="P-loop containing nucleotide triphosphate hydrolases"/>
    <property type="match status" value="1"/>
</dbReference>
<keyword evidence="3 5" id="KW-0238">DNA-binding</keyword>
<sequence>MSRGDVRFEVLGPWEVTDASGPVVIPAGRMRLLLASLLVSVGRSVPTDVLAEQVWPERMPARVRATVHTYIARLRRLLGHDVIETAPGGYRLAVAAERIDVWRFRELLRRAAAAETAERELDLLREALALWRGRPFMSMESTWLDREVVPRLGDEWFSATERRIDLEMRMHSPGGLVAELRDLVRSYPTRESLWLRLIEALHRCGRRAEALDAYQEVRGVLTDELGIEPSDALQQTHRRVLLDGSAPALAEPAADSVATRQLPHDIANFSSRAELAQLHRLMSTIARNERRVTHIVAIDGAPGIGKTTLAVHWAHKVADAYPDLQLHLNLRGYGPGEPMTPAAAAETLLRGLGVRADMIPPGGDERAALLRSTLAGRRVLLLLDNARDAEQVRPLLPGADSLVVVTSRNQLRGLSIRDGAHRVTLGPLPPHEALALLGAAFGRARMAVERDAAERLVEFCDGLPLALAIVAERAQRAGGLTEVVQALMDERNRLDVFGDGEGDPHTDLWVALSWSYRALTPDAAAMFRRLGLHPAGDFTADAAAALAGVPQRAAEQALDQLVAVHLLQQRRPRRYELHDLVRWYANEQARRDEVPGARLDAARRLVDWYLHAAVAADSALLPHRRRDYLTPYEPQVEPPAFDGAAAAVAWFEREYDNLRAVIRWADANGFGGHAWRTLTSMTTFFERRIPWQDAIEFHEWVLGAASAAGERTGEGYVLNGLGYMCLLKGDLDTAIRHFRGALDRFRSSGHVRGEAMLWGNLSTIYGERGDHLTARRYASRALEMCESLGYERGRALNLDNLGVALYAAGRYDAAIECHLEAGEINTKLGEANSEAINRHHLGRAYAALGRPRLALRAFREAIAMYRRQGNRRFEALVVVDVGGTLHQAGHGGLARHFWEAALVTLKEYDDPRVLEVRMAIKALHTAVA</sequence>
<evidence type="ECO:0000256" key="3">
    <source>
        <dbReference type="ARBA" id="ARBA00023125"/>
    </source>
</evidence>
<evidence type="ECO:0000256" key="4">
    <source>
        <dbReference type="ARBA" id="ARBA00023163"/>
    </source>
</evidence>
<dbReference type="InterPro" id="IPR051677">
    <property type="entry name" value="AfsR-DnrI-RedD_regulator"/>
</dbReference>
<dbReference type="GO" id="GO:0003677">
    <property type="term" value="F:DNA binding"/>
    <property type="evidence" value="ECO:0007669"/>
    <property type="project" value="UniProtKB-UniRule"/>
</dbReference>
<gene>
    <name evidence="7" type="ORF">Phou_035700</name>
</gene>
<evidence type="ECO:0000313" key="7">
    <source>
        <dbReference type="EMBL" id="GFJ79390.1"/>
    </source>
</evidence>
<keyword evidence="4" id="KW-0804">Transcription</keyword>
<dbReference type="SMART" id="SM01043">
    <property type="entry name" value="BTAD"/>
    <property type="match status" value="1"/>
</dbReference>
<dbReference type="PRINTS" id="PR00364">
    <property type="entry name" value="DISEASERSIST"/>
</dbReference>
<dbReference type="SMART" id="SM00862">
    <property type="entry name" value="Trans_reg_C"/>
    <property type="match status" value="1"/>
</dbReference>
<evidence type="ECO:0000256" key="2">
    <source>
        <dbReference type="ARBA" id="ARBA00023015"/>
    </source>
</evidence>